<gene>
    <name evidence="3" type="ORF">VJ786_06905</name>
</gene>
<evidence type="ECO:0000313" key="4">
    <source>
        <dbReference type="Proteomes" id="UP001363035"/>
    </source>
</evidence>
<feature type="signal peptide" evidence="1">
    <location>
        <begin position="1"/>
        <end position="18"/>
    </location>
</feature>
<evidence type="ECO:0000313" key="3">
    <source>
        <dbReference type="EMBL" id="MEI5984624.1"/>
    </source>
</evidence>
<accession>A0ABU8I4I3</accession>
<keyword evidence="4" id="KW-1185">Reference proteome</keyword>
<dbReference type="InterPro" id="IPR025665">
    <property type="entry name" value="Beta-barrel_OMP_2"/>
</dbReference>
<comment type="caution">
    <text evidence="3">The sequence shown here is derived from an EMBL/GenBank/DDBJ whole genome shotgun (WGS) entry which is preliminary data.</text>
</comment>
<keyword evidence="1" id="KW-0732">Signal</keyword>
<proteinExistence type="predicted"/>
<feature type="chain" id="PRO_5045176789" evidence="1">
    <location>
        <begin position="19"/>
        <end position="202"/>
    </location>
</feature>
<evidence type="ECO:0000256" key="1">
    <source>
        <dbReference type="SAM" id="SignalP"/>
    </source>
</evidence>
<dbReference type="RefSeq" id="WP_099367229.1">
    <property type="nucleotide sequence ID" value="NZ_JAYLLN010000012.1"/>
</dbReference>
<evidence type="ECO:0000259" key="2">
    <source>
        <dbReference type="Pfam" id="PF13568"/>
    </source>
</evidence>
<feature type="domain" description="Outer membrane protein beta-barrel" evidence="2">
    <location>
        <begin position="19"/>
        <end position="178"/>
    </location>
</feature>
<dbReference type="Proteomes" id="UP001363035">
    <property type="component" value="Unassembled WGS sequence"/>
</dbReference>
<dbReference type="Pfam" id="PF13568">
    <property type="entry name" value="OMP_b-brl_2"/>
    <property type="match status" value="1"/>
</dbReference>
<reference evidence="3 4" key="1">
    <citation type="submission" date="2024-01" db="EMBL/GenBank/DDBJ databases">
        <title>Sphingobacterium tenebrionis sp. nov., a novel endophyte isolated from tenebrio molitor intestines.</title>
        <authorList>
            <person name="Zhang C."/>
        </authorList>
    </citation>
    <scope>NUCLEOTIDE SEQUENCE [LARGE SCALE GENOMIC DNA]</scope>
    <source>
        <strain evidence="3 4">PU5-4</strain>
    </source>
</reference>
<organism evidence="3 4">
    <name type="scientific">Sphingobacterium tenebrionis</name>
    <dbReference type="NCBI Taxonomy" id="3111775"/>
    <lineage>
        <taxon>Bacteria</taxon>
        <taxon>Pseudomonadati</taxon>
        <taxon>Bacteroidota</taxon>
        <taxon>Sphingobacteriia</taxon>
        <taxon>Sphingobacteriales</taxon>
        <taxon>Sphingobacteriaceae</taxon>
        <taxon>Sphingobacterium</taxon>
    </lineage>
</organism>
<name>A0ABU8I4I3_9SPHI</name>
<protein>
    <submittedName>
        <fullName evidence="3">Outer membrane beta-barrel protein</fullName>
    </submittedName>
</protein>
<dbReference type="EMBL" id="JAYLLN010000012">
    <property type="protein sequence ID" value="MEI5984624.1"/>
    <property type="molecule type" value="Genomic_DNA"/>
</dbReference>
<sequence length="202" mass="22136">MKRIFLSIALLLSIGAYAQAQSGFGIRGGLNLAQEFSRTDDMTAITKIAPHYHLTAYYDAQIKPTFSIQPGLSLERKGGAYEEDGRKYTDKFLYLQLPVNFLGRIPTRKGDFFIGGGFYLAYGISAKLSSGGVSVDLEMGELENQIKPFDAGLGTLAGFRLNNGLVFHLASAAGFVNMSNQSQSKFFNRTSSIGIGYEFNKR</sequence>